<dbReference type="Proteomes" id="UP000288623">
    <property type="component" value="Unassembled WGS sequence"/>
</dbReference>
<proteinExistence type="inferred from homology"/>
<keyword evidence="3" id="KW-0820">tRNA-binding</keyword>
<comment type="caution">
    <text evidence="4">The sequence shown here is derived from an EMBL/GenBank/DDBJ whole genome shotgun (WGS) entry which is preliminary data.</text>
</comment>
<organism evidence="4 5">
    <name type="scientific">Candidatus Kurthia intestinigallinarum</name>
    <dbReference type="NCBI Taxonomy" id="1562256"/>
    <lineage>
        <taxon>Bacteria</taxon>
        <taxon>Bacillati</taxon>
        <taxon>Bacillota</taxon>
        <taxon>Bacilli</taxon>
        <taxon>Bacillales</taxon>
        <taxon>Caryophanaceae</taxon>
        <taxon>Kurthia</taxon>
    </lineage>
</organism>
<evidence type="ECO:0000256" key="1">
    <source>
        <dbReference type="ARBA" id="ARBA00022598"/>
    </source>
</evidence>
<keyword evidence="3" id="KW-0547">Nucleotide-binding</keyword>
<dbReference type="NCBIfam" id="NF010191">
    <property type="entry name" value="PRK13670.1"/>
    <property type="match status" value="1"/>
</dbReference>
<dbReference type="Pfam" id="PF05636">
    <property type="entry name" value="HIGH_NTase1"/>
    <property type="match status" value="1"/>
</dbReference>
<feature type="binding site" evidence="3">
    <location>
        <position position="101"/>
    </location>
    <ligand>
        <name>ATP</name>
        <dbReference type="ChEBI" id="CHEBI:30616"/>
    </ligand>
</feature>
<evidence type="ECO:0000256" key="3">
    <source>
        <dbReference type="HAMAP-Rule" id="MF_01539"/>
    </source>
</evidence>
<keyword evidence="1 3" id="KW-0436">Ligase</keyword>
<dbReference type="SUPFAM" id="SSF52374">
    <property type="entry name" value="Nucleotidylyl transferase"/>
    <property type="match status" value="1"/>
</dbReference>
<dbReference type="GO" id="GO:0016879">
    <property type="term" value="F:ligase activity, forming carbon-nitrogen bonds"/>
    <property type="evidence" value="ECO:0007669"/>
    <property type="project" value="UniProtKB-UniRule"/>
</dbReference>
<comment type="similarity">
    <text evidence="3">Belongs to the TmcAL family.</text>
</comment>
<protein>
    <recommendedName>
        <fullName evidence="3">tRNA(Met) cytidine acetate ligase</fullName>
        <ecNumber evidence="3">6.3.4.-</ecNumber>
    </recommendedName>
</protein>
<comment type="subcellular location">
    <subcellularLocation>
        <location evidence="3">Cytoplasm</location>
    </subcellularLocation>
</comment>
<dbReference type="EC" id="6.3.4.-" evidence="3"/>
<feature type="binding site" evidence="3">
    <location>
        <begin position="7"/>
        <end position="20"/>
    </location>
    <ligand>
        <name>ATP</name>
        <dbReference type="ChEBI" id="CHEBI:30616"/>
    </ligand>
</feature>
<comment type="catalytic activity">
    <reaction evidence="3">
        <text>cytidine(34) in elongator tRNA(Met) + acetate + ATP = N(4)-acetylcytidine(34) in elongator tRNA(Met) + AMP + diphosphate</text>
        <dbReference type="Rhea" id="RHEA:58144"/>
        <dbReference type="Rhea" id="RHEA-COMP:10693"/>
        <dbReference type="Rhea" id="RHEA-COMP:10694"/>
        <dbReference type="ChEBI" id="CHEBI:30089"/>
        <dbReference type="ChEBI" id="CHEBI:30616"/>
        <dbReference type="ChEBI" id="CHEBI:33019"/>
        <dbReference type="ChEBI" id="CHEBI:74900"/>
        <dbReference type="ChEBI" id="CHEBI:82748"/>
        <dbReference type="ChEBI" id="CHEBI:456215"/>
    </reaction>
</comment>
<feature type="binding site" evidence="3">
    <location>
        <begin position="189"/>
        <end position="190"/>
    </location>
    <ligand>
        <name>ATP</name>
        <dbReference type="ChEBI" id="CHEBI:30616"/>
    </ligand>
</feature>
<dbReference type="HAMAP" id="MF_01539">
    <property type="entry name" value="TmcAL"/>
    <property type="match status" value="1"/>
</dbReference>
<dbReference type="GO" id="GO:0006400">
    <property type="term" value="P:tRNA modification"/>
    <property type="evidence" value="ECO:0007669"/>
    <property type="project" value="UniProtKB-UniRule"/>
</dbReference>
<accession>A0A433RTF0</accession>
<gene>
    <name evidence="3" type="primary">tmcAL</name>
    <name evidence="4" type="ORF">QI30_10875</name>
</gene>
<dbReference type="GO" id="GO:0000049">
    <property type="term" value="F:tRNA binding"/>
    <property type="evidence" value="ECO:0007669"/>
    <property type="project" value="UniProtKB-KW"/>
</dbReference>
<sequence length="392" mass="43853">MNATGIIVEYNPFHNGHLHHIKQSRNLTDADIVIAVMSGHFLQRGEPSFADKWLRTEMALQNGADIVVELPYAFATAPAVDFAKGGVALLAALKCRALAFGSEQGQIEPFLATYDAIEGDNATFQKNVQHAVKSGLSYPKALNSAYSQMTTKNNGSFADLTQPNNILGYHYVEQIFKQKSAMQAVTIPRIASGYHDHILAGTTIQSATGIREAVFDGSLQDVEAFMPASNFSLLQQATLMNWDVLYPTLRYMLLRLSPSEIAAHAEVTEGIEYLLQKAARTSDTFTQFMTRIKSKRYTWTRLQRMLTHIYTGFTKAQLIEASMPHYIRLLGMTENGQRYISAHKKEFTLPLVSRVAAFDDPMLSQDCKATDLYYLAQQRAPGEDFRRPPIRI</sequence>
<dbReference type="PANTHER" id="PTHR37825:SF1">
    <property type="entry name" value="TRNA(MET) CYTIDINE ACETATE LIGASE"/>
    <property type="match status" value="1"/>
</dbReference>
<dbReference type="AlphaFoldDB" id="A0A433RTF0"/>
<dbReference type="GO" id="GO:0005737">
    <property type="term" value="C:cytoplasm"/>
    <property type="evidence" value="ECO:0007669"/>
    <property type="project" value="UniProtKB-SubCell"/>
</dbReference>
<dbReference type="PANTHER" id="PTHR37825">
    <property type="entry name" value="TRNA(MET) CYTIDINE ACETATE LIGASE"/>
    <property type="match status" value="1"/>
</dbReference>
<keyword evidence="3" id="KW-0963">Cytoplasm</keyword>
<dbReference type="GO" id="GO:0005524">
    <property type="term" value="F:ATP binding"/>
    <property type="evidence" value="ECO:0007669"/>
    <property type="project" value="UniProtKB-KW"/>
</dbReference>
<dbReference type="Gene3D" id="3.40.50.620">
    <property type="entry name" value="HUPs"/>
    <property type="match status" value="1"/>
</dbReference>
<dbReference type="InterPro" id="IPR008513">
    <property type="entry name" value="tRNA(Met)_cyd_acetate_ligase"/>
</dbReference>
<keyword evidence="3" id="KW-0067">ATP-binding</keyword>
<keyword evidence="5" id="KW-1185">Reference proteome</keyword>
<keyword evidence="3" id="KW-0694">RNA-binding</keyword>
<comment type="function">
    <text evidence="3">Catalyzes the formation of N(4)-acetylcytidine (ac(4)C) at the wobble position of elongator tRNA(Met), using acetate and ATP as substrates. First activates an acetate ion to form acetyladenylate (Ac-AMP) and then transfers the acetyl group to tRNA to form ac(4)C34.</text>
</comment>
<dbReference type="OrthoDB" id="9769796at2"/>
<evidence type="ECO:0000256" key="2">
    <source>
        <dbReference type="ARBA" id="ARBA00022694"/>
    </source>
</evidence>
<keyword evidence="2 3" id="KW-0819">tRNA processing</keyword>
<evidence type="ECO:0000313" key="5">
    <source>
        <dbReference type="Proteomes" id="UP000288623"/>
    </source>
</evidence>
<name>A0A433RTF0_9BACL</name>
<reference evidence="4 5" key="1">
    <citation type="submission" date="2014-11" db="EMBL/GenBank/DDBJ databases">
        <title>Genome sequence and analysis of novel Kurthia sp.</title>
        <authorList>
            <person name="Lawson J.N."/>
            <person name="Gonzalez J.E."/>
            <person name="Rinauldi L."/>
            <person name="Xuan Z."/>
            <person name="Firman A."/>
            <person name="Shaddox L."/>
            <person name="Trudeau A."/>
            <person name="Shah S."/>
            <person name="Reiman D."/>
        </authorList>
    </citation>
    <scope>NUCLEOTIDE SEQUENCE [LARGE SCALE GENOMIC DNA]</scope>
    <source>
        <strain evidence="4 5">3B1D</strain>
    </source>
</reference>
<feature type="binding site" evidence="3">
    <location>
        <position position="164"/>
    </location>
    <ligand>
        <name>ATP</name>
        <dbReference type="ChEBI" id="CHEBI:30616"/>
    </ligand>
</feature>
<evidence type="ECO:0000313" key="4">
    <source>
        <dbReference type="EMBL" id="RUS55432.1"/>
    </source>
</evidence>
<dbReference type="InterPro" id="IPR014729">
    <property type="entry name" value="Rossmann-like_a/b/a_fold"/>
</dbReference>
<dbReference type="EMBL" id="JTFC01000031">
    <property type="protein sequence ID" value="RUS55432.1"/>
    <property type="molecule type" value="Genomic_DNA"/>
</dbReference>
<dbReference type="RefSeq" id="WP_126990807.1">
    <property type="nucleotide sequence ID" value="NZ_JTFC01000031.1"/>
</dbReference>